<dbReference type="GO" id="GO:0006508">
    <property type="term" value="P:proteolysis"/>
    <property type="evidence" value="ECO:0007669"/>
    <property type="project" value="UniProtKB-KW"/>
</dbReference>
<proteinExistence type="inferred from homology"/>
<sequence>MNKPELLVPLNNWKSVNSSLGVLKNADSVYFGLRSKYSMRARASNFPLDSIPKLAKLVHDAGKKIFLCTNIVLYDNELGDLQETLQFAKSSEIDAVICHDIAAMSMAKEIGMPFHISTQCNVSNVKTAKFYTEYGAQRINLSRELSLEQIKFIIDEISTPIE</sequence>
<dbReference type="GO" id="GO:0008233">
    <property type="term" value="F:peptidase activity"/>
    <property type="evidence" value="ECO:0007669"/>
    <property type="project" value="UniProtKB-KW"/>
</dbReference>
<comment type="similarity">
    <text evidence="3">Belongs to the peptidase U32 family.</text>
</comment>
<reference evidence="4" key="1">
    <citation type="journal article" date="2014" name="Front. Microbiol.">
        <title>High frequency of phylogenetically diverse reductive dehalogenase-homologous genes in deep subseafloor sedimentary metagenomes.</title>
        <authorList>
            <person name="Kawai M."/>
            <person name="Futagami T."/>
            <person name="Toyoda A."/>
            <person name="Takaki Y."/>
            <person name="Nishi S."/>
            <person name="Hori S."/>
            <person name="Arai W."/>
            <person name="Tsubouchi T."/>
            <person name="Morono Y."/>
            <person name="Uchiyama I."/>
            <person name="Ito T."/>
            <person name="Fujiyama A."/>
            <person name="Inagaki F."/>
            <person name="Takami H."/>
        </authorList>
    </citation>
    <scope>NUCLEOTIDE SEQUENCE</scope>
    <source>
        <strain evidence="4">Expedition CK06-06</strain>
    </source>
</reference>
<dbReference type="PANTHER" id="PTHR30217:SF6">
    <property type="entry name" value="TRNA HYDROXYLATION PROTEIN P"/>
    <property type="match status" value="1"/>
</dbReference>
<feature type="non-terminal residue" evidence="4">
    <location>
        <position position="162"/>
    </location>
</feature>
<evidence type="ECO:0000313" key="4">
    <source>
        <dbReference type="EMBL" id="GAG86276.1"/>
    </source>
</evidence>
<dbReference type="Pfam" id="PF01136">
    <property type="entry name" value="Peptidase_U32"/>
    <property type="match status" value="1"/>
</dbReference>
<gene>
    <name evidence="4" type="ORF">S01H4_24523</name>
</gene>
<dbReference type="InterPro" id="IPR001539">
    <property type="entry name" value="Peptidase_U32"/>
</dbReference>
<dbReference type="EMBL" id="BART01011530">
    <property type="protein sequence ID" value="GAG86276.1"/>
    <property type="molecule type" value="Genomic_DNA"/>
</dbReference>
<comment type="caution">
    <text evidence="4">The sequence shown here is derived from an EMBL/GenBank/DDBJ whole genome shotgun (WGS) entry which is preliminary data.</text>
</comment>
<evidence type="ECO:0000256" key="2">
    <source>
        <dbReference type="ARBA" id="ARBA00022801"/>
    </source>
</evidence>
<evidence type="ECO:0000256" key="1">
    <source>
        <dbReference type="ARBA" id="ARBA00022670"/>
    </source>
</evidence>
<dbReference type="InterPro" id="IPR051454">
    <property type="entry name" value="RNA/ubiquinone_mod_enzymes"/>
</dbReference>
<keyword evidence="1" id="KW-0645">Protease</keyword>
<dbReference type="AlphaFoldDB" id="X1CPT8"/>
<evidence type="ECO:0000256" key="3">
    <source>
        <dbReference type="ARBA" id="ARBA00038374"/>
    </source>
</evidence>
<name>X1CPT8_9ZZZZ</name>
<evidence type="ECO:0008006" key="5">
    <source>
        <dbReference type="Google" id="ProtNLM"/>
    </source>
</evidence>
<dbReference type="PANTHER" id="PTHR30217">
    <property type="entry name" value="PEPTIDASE U32 FAMILY"/>
    <property type="match status" value="1"/>
</dbReference>
<organism evidence="4">
    <name type="scientific">marine sediment metagenome</name>
    <dbReference type="NCBI Taxonomy" id="412755"/>
    <lineage>
        <taxon>unclassified sequences</taxon>
        <taxon>metagenomes</taxon>
        <taxon>ecological metagenomes</taxon>
    </lineage>
</organism>
<accession>X1CPT8</accession>
<protein>
    <recommendedName>
        <fullName evidence="5">Peptidase U32 collagenase domain-containing protein</fullName>
    </recommendedName>
</protein>
<keyword evidence="2" id="KW-0378">Hydrolase</keyword>